<dbReference type="EMBL" id="JACSGT010000001">
    <property type="protein sequence ID" value="MCF2220484.1"/>
    <property type="molecule type" value="Genomic_DNA"/>
</dbReference>
<evidence type="ECO:0000256" key="1">
    <source>
        <dbReference type="SAM" id="Coils"/>
    </source>
</evidence>
<name>A0ABS9C9X9_9FLAO</name>
<feature type="domain" description="SPX" evidence="3">
    <location>
        <begin position="1"/>
        <end position="256"/>
    </location>
</feature>
<evidence type="ECO:0000313" key="4">
    <source>
        <dbReference type="EMBL" id="MCF2220484.1"/>
    </source>
</evidence>
<organism evidence="4 5">
    <name type="scientific">Chryseobacterium indicum</name>
    <dbReference type="NCBI Taxonomy" id="2766954"/>
    <lineage>
        <taxon>Bacteria</taxon>
        <taxon>Pseudomonadati</taxon>
        <taxon>Bacteroidota</taxon>
        <taxon>Flavobacteriia</taxon>
        <taxon>Flavobacteriales</taxon>
        <taxon>Weeksellaceae</taxon>
        <taxon>Chryseobacterium group</taxon>
        <taxon>Chryseobacterium</taxon>
    </lineage>
</organism>
<sequence>MILLQIQTNLNKIADSITTNKEIMQNIDMLNKLENFYNDAWNKLIIYLSIFNGLAIIIIPLLLYFINKHFKDDFNNFFKSQLDLEVNKINSEQKELVQENIKKIKEEFEIEKQIIRKENLNTINIIRHNAEAVGYHLQADIFADKKEYKNALLNYITTMISCIIGKDKSNFIEALEGLKKIVEHIKLKDFEELNKENSKYSNIEFLIYLMQHNRENIDYAIQKDYIETQLTKIEYKNIYPENILNKFKEEIYEYNP</sequence>
<feature type="coiled-coil region" evidence="1">
    <location>
        <begin position="79"/>
        <end position="107"/>
    </location>
</feature>
<proteinExistence type="predicted"/>
<keyword evidence="5" id="KW-1185">Reference proteome</keyword>
<comment type="caution">
    <text evidence="4">The sequence shown here is derived from an EMBL/GenBank/DDBJ whole genome shotgun (WGS) entry which is preliminary data.</text>
</comment>
<keyword evidence="2" id="KW-1133">Transmembrane helix</keyword>
<evidence type="ECO:0000313" key="5">
    <source>
        <dbReference type="Proteomes" id="UP001430374"/>
    </source>
</evidence>
<keyword evidence="1" id="KW-0175">Coiled coil</keyword>
<protein>
    <recommendedName>
        <fullName evidence="3">SPX domain-containing protein</fullName>
    </recommendedName>
</protein>
<dbReference type="PROSITE" id="PS51382">
    <property type="entry name" value="SPX"/>
    <property type="match status" value="1"/>
</dbReference>
<dbReference type="InterPro" id="IPR004331">
    <property type="entry name" value="SPX_dom"/>
</dbReference>
<dbReference type="Proteomes" id="UP001430374">
    <property type="component" value="Unassembled WGS sequence"/>
</dbReference>
<keyword evidence="2" id="KW-0812">Transmembrane</keyword>
<dbReference type="RefSeq" id="WP_235131905.1">
    <property type="nucleotide sequence ID" value="NZ_JACSGT010000001.1"/>
</dbReference>
<gene>
    <name evidence="4" type="ORF">H9Q08_14445</name>
</gene>
<reference evidence="4" key="1">
    <citation type="submission" date="2021-08" db="EMBL/GenBank/DDBJ databases">
        <title>Complete genome sequence of Chryseobacterium sp strain PS-8.</title>
        <authorList>
            <person name="Das S.K."/>
        </authorList>
    </citation>
    <scope>NUCLEOTIDE SEQUENCE</scope>
    <source>
        <strain evidence="4">PS-8</strain>
    </source>
</reference>
<feature type="transmembrane region" description="Helical" evidence="2">
    <location>
        <begin position="44"/>
        <end position="66"/>
    </location>
</feature>
<evidence type="ECO:0000256" key="2">
    <source>
        <dbReference type="SAM" id="Phobius"/>
    </source>
</evidence>
<keyword evidence="2" id="KW-0472">Membrane</keyword>
<accession>A0ABS9C9X9</accession>
<evidence type="ECO:0000259" key="3">
    <source>
        <dbReference type="PROSITE" id="PS51382"/>
    </source>
</evidence>